<name>A0ABU7B2S3_9TELE</name>
<sequence>MAGRNTLLKERQKKSHIAKKLLRDKSNVMGLGLNKTFLACVQKTMPEKQCTSALGGCGSGGRSSSCNQWVASLKPHSVVVSLGKTLQLTCLPMVFRGLGGACVLQHHFCQCGPGQLWLQCSLPLSECEWVDDHCSVKLFGVSGDLIKRYTSVGHLSVLPLHHPHIETCCGSILLWIFLSSADRGKLVQIDRKLD</sequence>
<gene>
    <name evidence="1" type="ORF">ATANTOWER_025334</name>
</gene>
<evidence type="ECO:0000313" key="1">
    <source>
        <dbReference type="EMBL" id="MED6244836.1"/>
    </source>
</evidence>
<organism evidence="1 2">
    <name type="scientific">Ataeniobius toweri</name>
    <dbReference type="NCBI Taxonomy" id="208326"/>
    <lineage>
        <taxon>Eukaryota</taxon>
        <taxon>Metazoa</taxon>
        <taxon>Chordata</taxon>
        <taxon>Craniata</taxon>
        <taxon>Vertebrata</taxon>
        <taxon>Euteleostomi</taxon>
        <taxon>Actinopterygii</taxon>
        <taxon>Neopterygii</taxon>
        <taxon>Teleostei</taxon>
        <taxon>Neoteleostei</taxon>
        <taxon>Acanthomorphata</taxon>
        <taxon>Ovalentaria</taxon>
        <taxon>Atherinomorphae</taxon>
        <taxon>Cyprinodontiformes</taxon>
        <taxon>Goodeidae</taxon>
        <taxon>Ataeniobius</taxon>
    </lineage>
</organism>
<dbReference type="EMBL" id="JAHUTI010039923">
    <property type="protein sequence ID" value="MED6244836.1"/>
    <property type="molecule type" value="Genomic_DNA"/>
</dbReference>
<reference evidence="1 2" key="1">
    <citation type="submission" date="2021-07" db="EMBL/GenBank/DDBJ databases">
        <authorList>
            <person name="Palmer J.M."/>
        </authorList>
    </citation>
    <scope>NUCLEOTIDE SEQUENCE [LARGE SCALE GENOMIC DNA]</scope>
    <source>
        <strain evidence="1 2">AT_MEX2019</strain>
        <tissue evidence="1">Muscle</tissue>
    </source>
</reference>
<accession>A0ABU7B2S3</accession>
<dbReference type="Proteomes" id="UP001345963">
    <property type="component" value="Unassembled WGS sequence"/>
</dbReference>
<evidence type="ECO:0000313" key="2">
    <source>
        <dbReference type="Proteomes" id="UP001345963"/>
    </source>
</evidence>
<proteinExistence type="predicted"/>
<comment type="caution">
    <text evidence="1">The sequence shown here is derived from an EMBL/GenBank/DDBJ whole genome shotgun (WGS) entry which is preliminary data.</text>
</comment>
<protein>
    <submittedName>
        <fullName evidence="1">Uncharacterized protein</fullName>
    </submittedName>
</protein>
<keyword evidence="2" id="KW-1185">Reference proteome</keyword>